<evidence type="ECO:0000313" key="2">
    <source>
        <dbReference type="Proteomes" id="UP001060085"/>
    </source>
</evidence>
<dbReference type="Proteomes" id="UP001060085">
    <property type="component" value="Linkage Group LG02"/>
</dbReference>
<proteinExistence type="predicted"/>
<accession>A0ACC0BZ22</accession>
<organism evidence="1 2">
    <name type="scientific">Catharanthus roseus</name>
    <name type="common">Madagascar periwinkle</name>
    <name type="synonym">Vinca rosea</name>
    <dbReference type="NCBI Taxonomy" id="4058"/>
    <lineage>
        <taxon>Eukaryota</taxon>
        <taxon>Viridiplantae</taxon>
        <taxon>Streptophyta</taxon>
        <taxon>Embryophyta</taxon>
        <taxon>Tracheophyta</taxon>
        <taxon>Spermatophyta</taxon>
        <taxon>Magnoliopsida</taxon>
        <taxon>eudicotyledons</taxon>
        <taxon>Gunneridae</taxon>
        <taxon>Pentapetalae</taxon>
        <taxon>asterids</taxon>
        <taxon>lamiids</taxon>
        <taxon>Gentianales</taxon>
        <taxon>Apocynaceae</taxon>
        <taxon>Rauvolfioideae</taxon>
        <taxon>Vinceae</taxon>
        <taxon>Catharanthinae</taxon>
        <taxon>Catharanthus</taxon>
    </lineage>
</organism>
<evidence type="ECO:0000313" key="1">
    <source>
        <dbReference type="EMBL" id="KAI5677944.1"/>
    </source>
</evidence>
<name>A0ACC0BZ22_CATRO</name>
<protein>
    <submittedName>
        <fullName evidence="1">Uncharacterized protein</fullName>
    </submittedName>
</protein>
<sequence>MSEIPAVAVVNEDVDGTVTITALTMSIIGGIEVYGKGLIWQNASCSLRRKKLDVNTKETVETKARRPPTRAAKTKANELKTQITIVPYVEEQNYVDRTKFHELHQRIITLQVHVLQLEADVAGLKAS</sequence>
<reference evidence="2" key="1">
    <citation type="journal article" date="2023" name="Nat. Plants">
        <title>Single-cell RNA sequencing provides a high-resolution roadmap for understanding the multicellular compartmentation of specialized metabolism.</title>
        <authorList>
            <person name="Sun S."/>
            <person name="Shen X."/>
            <person name="Li Y."/>
            <person name="Li Y."/>
            <person name="Wang S."/>
            <person name="Li R."/>
            <person name="Zhang H."/>
            <person name="Shen G."/>
            <person name="Guo B."/>
            <person name="Wei J."/>
            <person name="Xu J."/>
            <person name="St-Pierre B."/>
            <person name="Chen S."/>
            <person name="Sun C."/>
        </authorList>
    </citation>
    <scope>NUCLEOTIDE SEQUENCE [LARGE SCALE GENOMIC DNA]</scope>
</reference>
<gene>
    <name evidence="1" type="ORF">M9H77_08894</name>
</gene>
<keyword evidence="2" id="KW-1185">Reference proteome</keyword>
<comment type="caution">
    <text evidence="1">The sequence shown here is derived from an EMBL/GenBank/DDBJ whole genome shotgun (WGS) entry which is preliminary data.</text>
</comment>
<dbReference type="EMBL" id="CM044702">
    <property type="protein sequence ID" value="KAI5677944.1"/>
    <property type="molecule type" value="Genomic_DNA"/>
</dbReference>